<feature type="transmembrane region" description="Helical" evidence="6">
    <location>
        <begin position="199"/>
        <end position="218"/>
    </location>
</feature>
<proteinExistence type="predicted"/>
<feature type="domain" description="EAL" evidence="9">
    <location>
        <begin position="578"/>
        <end position="832"/>
    </location>
</feature>
<keyword evidence="5" id="KW-0175">Coiled coil</keyword>
<dbReference type="SMART" id="SM00052">
    <property type="entry name" value="EAL"/>
    <property type="match status" value="1"/>
</dbReference>
<keyword evidence="6" id="KW-1133">Transmembrane helix</keyword>
<dbReference type="FunFam" id="3.20.20.450:FF:000001">
    <property type="entry name" value="Cyclic di-GMP phosphodiesterase yahA"/>
    <property type="match status" value="1"/>
</dbReference>
<protein>
    <recommendedName>
        <fullName evidence="2">cyclic-guanylate-specific phosphodiesterase</fullName>
        <ecNumber evidence="2">3.1.4.52</ecNumber>
    </recommendedName>
</protein>
<evidence type="ECO:0000256" key="5">
    <source>
        <dbReference type="SAM" id="Coils"/>
    </source>
</evidence>
<dbReference type="PROSITE" id="PS50112">
    <property type="entry name" value="PAS"/>
    <property type="match status" value="1"/>
</dbReference>
<dbReference type="eggNOG" id="COG5001">
    <property type="taxonomic scope" value="Bacteria"/>
</dbReference>
<dbReference type="PROSITE" id="PS50887">
    <property type="entry name" value="GGDEF"/>
    <property type="match status" value="1"/>
</dbReference>
<dbReference type="RefSeq" id="WP_007039537.1">
    <property type="nucleotide sequence ID" value="NZ_AFWT01000004.1"/>
</dbReference>
<dbReference type="SMART" id="SM00091">
    <property type="entry name" value="PAS"/>
    <property type="match status" value="1"/>
</dbReference>
<evidence type="ECO:0000256" key="3">
    <source>
        <dbReference type="ARBA" id="ARBA00022636"/>
    </source>
</evidence>
<dbReference type="InterPro" id="IPR035965">
    <property type="entry name" value="PAS-like_dom_sf"/>
</dbReference>
<dbReference type="Pfam" id="PF00563">
    <property type="entry name" value="EAL"/>
    <property type="match status" value="1"/>
</dbReference>
<dbReference type="GO" id="GO:0006355">
    <property type="term" value="P:regulation of DNA-templated transcription"/>
    <property type="evidence" value="ECO:0007669"/>
    <property type="project" value="InterPro"/>
</dbReference>
<keyword evidence="6" id="KW-0472">Membrane</keyword>
<dbReference type="Pfam" id="PF00989">
    <property type="entry name" value="PAS"/>
    <property type="match status" value="1"/>
</dbReference>
<dbReference type="Gene3D" id="3.30.450.20">
    <property type="entry name" value="PAS domain"/>
    <property type="match status" value="1"/>
</dbReference>
<dbReference type="EC" id="3.1.4.52" evidence="2"/>
<comment type="catalytic activity">
    <reaction evidence="4">
        <text>3',3'-c-di-GMP + H2O = 5'-phosphoguanylyl(3'-&gt;5')guanosine + H(+)</text>
        <dbReference type="Rhea" id="RHEA:24902"/>
        <dbReference type="ChEBI" id="CHEBI:15377"/>
        <dbReference type="ChEBI" id="CHEBI:15378"/>
        <dbReference type="ChEBI" id="CHEBI:58754"/>
        <dbReference type="ChEBI" id="CHEBI:58805"/>
        <dbReference type="EC" id="3.1.4.52"/>
    </reaction>
    <physiologicalReaction direction="left-to-right" evidence="4">
        <dbReference type="Rhea" id="RHEA:24903"/>
    </physiologicalReaction>
</comment>
<dbReference type="EMBL" id="AFWT01000004">
    <property type="protein sequence ID" value="EGV33143.1"/>
    <property type="molecule type" value="Genomic_DNA"/>
</dbReference>
<sequence>MGDPNRIDGVAVARDEVGDDGCATRSSPACGGRFSALAPESSAAAVEQLHSALIDEAFRQGRAGIPMTAISMLGMAGIHWLHTHALIEPLWLVAGLAVFALRMLLLLVHESYREGLSTRTRARMFEWPLVLNSLVWAALPILVFPSAEPVERLALIAIIAGLAGGGAAVLAPVLWSARLYILCLMVPASIMILDTPGSGPVVFVLGIGFTALSLFSHARTRDVLVMAQQRLIENQALLGEMREQRSVVDRLNQELLSAQQRLLEHSLELEAEVEERTARMRLAFSVIQNTAEGIMVMGVDGDILEVNPAFTRITGYASDEVIGRSFKLLRSDRHGEDFFDQLWQRLRSTGRWDGEMWSRRKDGEVFLERRAIDVVCDAEGQTTHYVSVFSDVTQDYHKDQQLLHQALHDPLTGLGNRKLLRDRLEHGIARSQRHGSRFGVLIFDLDQFKAVNDSLGHHVGDQLLCEIAERLKFRLRASDTLVRLGGDEFVVLMADLHQPADAVVLAHELLDAFTHPFELPNNRMHVRSSLGIAIYPDDGTDPDVLMKNADMALYAAKAAGRNTYHFFQPIFADQASQRLELELALREAMERQELSLYYQPKVTASDHAFLGFEALLRWNRGEQGFVPPDRFVPVAEDCGLIGQIGGWVLAEACAQIARWHRAGHGWRKIAINVSVRQLVHDDLAGMIRIECERQGISPTLLEVEVTESCVMANPGQTSPILAALRAMGVTVAIDDFGTGHSSLSYLRRLPVDVIKIDRSFVHEAVEDAGAEAIVKTIVNLSKTLGMGVVAEGVETLEQAEMLARMECDVLQGYCFARPMPGDEIERLWRENDATPSALGVAEI</sequence>
<accession>G2DXU4</accession>
<name>G2DXU4_9GAMM</name>
<dbReference type="GO" id="GO:0071111">
    <property type="term" value="F:cyclic-guanylate-specific phosphodiesterase activity"/>
    <property type="evidence" value="ECO:0007669"/>
    <property type="project" value="UniProtKB-EC"/>
</dbReference>
<dbReference type="CDD" id="cd00130">
    <property type="entry name" value="PAS"/>
    <property type="match status" value="1"/>
</dbReference>
<dbReference type="PANTHER" id="PTHR44757">
    <property type="entry name" value="DIGUANYLATE CYCLASE DGCP"/>
    <property type="match status" value="1"/>
</dbReference>
<dbReference type="SUPFAM" id="SSF141868">
    <property type="entry name" value="EAL domain-like"/>
    <property type="match status" value="1"/>
</dbReference>
<evidence type="ECO:0000259" key="8">
    <source>
        <dbReference type="PROSITE" id="PS50113"/>
    </source>
</evidence>
<evidence type="ECO:0000259" key="7">
    <source>
        <dbReference type="PROSITE" id="PS50112"/>
    </source>
</evidence>
<evidence type="ECO:0000256" key="6">
    <source>
        <dbReference type="SAM" id="Phobius"/>
    </source>
</evidence>
<evidence type="ECO:0000256" key="1">
    <source>
        <dbReference type="ARBA" id="ARBA00001946"/>
    </source>
</evidence>
<dbReference type="InterPro" id="IPR029787">
    <property type="entry name" value="Nucleotide_cyclase"/>
</dbReference>
<dbReference type="InterPro" id="IPR001633">
    <property type="entry name" value="EAL_dom"/>
</dbReference>
<evidence type="ECO:0000259" key="9">
    <source>
        <dbReference type="PROSITE" id="PS50883"/>
    </source>
</evidence>
<dbReference type="NCBIfam" id="TIGR00229">
    <property type="entry name" value="sensory_box"/>
    <property type="match status" value="1"/>
</dbReference>
<dbReference type="PROSITE" id="PS50113">
    <property type="entry name" value="PAC"/>
    <property type="match status" value="1"/>
</dbReference>
<dbReference type="FunFam" id="3.30.70.270:FF:000001">
    <property type="entry name" value="Diguanylate cyclase domain protein"/>
    <property type="match status" value="1"/>
</dbReference>
<reference evidence="11 12" key="1">
    <citation type="submission" date="2011-06" db="EMBL/GenBank/DDBJ databases">
        <title>The draft genome of Thiorhodococcus drewsii AZ1.</title>
        <authorList>
            <consortium name="US DOE Joint Genome Institute (JGI-PGF)"/>
            <person name="Lucas S."/>
            <person name="Han J."/>
            <person name="Lapidus A."/>
            <person name="Cheng J.-F."/>
            <person name="Goodwin L."/>
            <person name="Pitluck S."/>
            <person name="Peters L."/>
            <person name="Land M.L."/>
            <person name="Hauser L."/>
            <person name="Vogl K."/>
            <person name="Liu Z."/>
            <person name="Imhoff J."/>
            <person name="Thiel V."/>
            <person name="Frigaard N.-U."/>
            <person name="Bryant D.A."/>
            <person name="Woyke T.J."/>
        </authorList>
    </citation>
    <scope>NUCLEOTIDE SEQUENCE [LARGE SCALE GENOMIC DNA]</scope>
    <source>
        <strain evidence="11 12">AZ1</strain>
    </source>
</reference>
<dbReference type="InterPro" id="IPR052155">
    <property type="entry name" value="Biofilm_reg_signaling"/>
</dbReference>
<feature type="coiled-coil region" evidence="5">
    <location>
        <begin position="234"/>
        <end position="268"/>
    </location>
</feature>
<evidence type="ECO:0000259" key="10">
    <source>
        <dbReference type="PROSITE" id="PS50887"/>
    </source>
</evidence>
<feature type="domain" description="PAC" evidence="8">
    <location>
        <begin position="352"/>
        <end position="404"/>
    </location>
</feature>
<dbReference type="CDD" id="cd01949">
    <property type="entry name" value="GGDEF"/>
    <property type="match status" value="1"/>
</dbReference>
<dbReference type="CDD" id="cd01948">
    <property type="entry name" value="EAL"/>
    <property type="match status" value="1"/>
</dbReference>
<evidence type="ECO:0000313" key="12">
    <source>
        <dbReference type="Proteomes" id="UP000004200"/>
    </source>
</evidence>
<keyword evidence="3" id="KW-0973">c-di-GMP</keyword>
<dbReference type="PANTHER" id="PTHR44757:SF2">
    <property type="entry name" value="BIOFILM ARCHITECTURE MAINTENANCE PROTEIN MBAA"/>
    <property type="match status" value="1"/>
</dbReference>
<dbReference type="SMART" id="SM00267">
    <property type="entry name" value="GGDEF"/>
    <property type="match status" value="1"/>
</dbReference>
<organism evidence="11 12">
    <name type="scientific">Thiorhodococcus drewsii AZ1</name>
    <dbReference type="NCBI Taxonomy" id="765913"/>
    <lineage>
        <taxon>Bacteria</taxon>
        <taxon>Pseudomonadati</taxon>
        <taxon>Pseudomonadota</taxon>
        <taxon>Gammaproteobacteria</taxon>
        <taxon>Chromatiales</taxon>
        <taxon>Chromatiaceae</taxon>
        <taxon>Thiorhodococcus</taxon>
    </lineage>
</organism>
<gene>
    <name evidence="11" type="ORF">ThidrDRAFT_0821</name>
</gene>
<dbReference type="SUPFAM" id="SSF55073">
    <property type="entry name" value="Nucleotide cyclase"/>
    <property type="match status" value="1"/>
</dbReference>
<feature type="transmembrane region" description="Helical" evidence="6">
    <location>
        <begin position="89"/>
        <end position="108"/>
    </location>
</feature>
<dbReference type="STRING" id="765913.ThidrDRAFT_0821"/>
<dbReference type="Gene3D" id="3.20.20.450">
    <property type="entry name" value="EAL domain"/>
    <property type="match status" value="1"/>
</dbReference>
<comment type="cofactor">
    <cofactor evidence="1">
        <name>Mg(2+)</name>
        <dbReference type="ChEBI" id="CHEBI:18420"/>
    </cofactor>
</comment>
<dbReference type="SUPFAM" id="SSF55785">
    <property type="entry name" value="PYP-like sensor domain (PAS domain)"/>
    <property type="match status" value="1"/>
</dbReference>
<dbReference type="InterPro" id="IPR000014">
    <property type="entry name" value="PAS"/>
</dbReference>
<dbReference type="Gene3D" id="3.30.70.270">
    <property type="match status" value="1"/>
</dbReference>
<dbReference type="Proteomes" id="UP000004200">
    <property type="component" value="Unassembled WGS sequence"/>
</dbReference>
<dbReference type="GO" id="GO:0071732">
    <property type="term" value="P:cellular response to nitric oxide"/>
    <property type="evidence" value="ECO:0007669"/>
    <property type="project" value="UniProtKB-ARBA"/>
</dbReference>
<dbReference type="InterPro" id="IPR013767">
    <property type="entry name" value="PAS_fold"/>
</dbReference>
<dbReference type="InterPro" id="IPR000160">
    <property type="entry name" value="GGDEF_dom"/>
</dbReference>
<keyword evidence="6" id="KW-0812">Transmembrane</keyword>
<dbReference type="InterPro" id="IPR043128">
    <property type="entry name" value="Rev_trsase/Diguanyl_cyclase"/>
</dbReference>
<feature type="domain" description="PAS" evidence="7">
    <location>
        <begin position="286"/>
        <end position="337"/>
    </location>
</feature>
<dbReference type="PROSITE" id="PS50883">
    <property type="entry name" value="EAL"/>
    <property type="match status" value="1"/>
</dbReference>
<dbReference type="PATRIC" id="fig|765913.3.peg.837"/>
<comment type="caution">
    <text evidence="11">The sequence shown here is derived from an EMBL/GenBank/DDBJ whole genome shotgun (WGS) entry which is preliminary data.</text>
</comment>
<dbReference type="Pfam" id="PF00990">
    <property type="entry name" value="GGDEF"/>
    <property type="match status" value="1"/>
</dbReference>
<feature type="transmembrane region" description="Helical" evidence="6">
    <location>
        <begin position="129"/>
        <end position="147"/>
    </location>
</feature>
<dbReference type="InterPro" id="IPR035919">
    <property type="entry name" value="EAL_sf"/>
</dbReference>
<dbReference type="AlphaFoldDB" id="G2DXU4"/>
<feature type="domain" description="GGDEF" evidence="10">
    <location>
        <begin position="436"/>
        <end position="569"/>
    </location>
</feature>
<dbReference type="NCBIfam" id="TIGR00254">
    <property type="entry name" value="GGDEF"/>
    <property type="match status" value="1"/>
</dbReference>
<evidence type="ECO:0000256" key="4">
    <source>
        <dbReference type="ARBA" id="ARBA00051114"/>
    </source>
</evidence>
<evidence type="ECO:0000313" key="11">
    <source>
        <dbReference type="EMBL" id="EGV33143.1"/>
    </source>
</evidence>
<feature type="transmembrane region" description="Helical" evidence="6">
    <location>
        <begin position="153"/>
        <end position="170"/>
    </location>
</feature>
<feature type="transmembrane region" description="Helical" evidence="6">
    <location>
        <begin position="63"/>
        <end position="83"/>
    </location>
</feature>
<dbReference type="InterPro" id="IPR000700">
    <property type="entry name" value="PAS-assoc_C"/>
</dbReference>
<dbReference type="OrthoDB" id="8553030at2"/>
<evidence type="ECO:0000256" key="2">
    <source>
        <dbReference type="ARBA" id="ARBA00012282"/>
    </source>
</evidence>
<keyword evidence="12" id="KW-1185">Reference proteome</keyword>